<organism evidence="1 2">
    <name type="scientific">Streptomyces misionensis</name>
    <dbReference type="NCBI Taxonomy" id="67331"/>
    <lineage>
        <taxon>Bacteria</taxon>
        <taxon>Bacillati</taxon>
        <taxon>Actinomycetota</taxon>
        <taxon>Actinomycetes</taxon>
        <taxon>Kitasatosporales</taxon>
        <taxon>Streptomycetaceae</taxon>
        <taxon>Streptomyces</taxon>
    </lineage>
</organism>
<proteinExistence type="predicted"/>
<sequence>MRSGVANLVYKRVSTDQQDTVAWRDRFGRIPPKEAMVHGFVLWLLADLFDSLAEKPGAMDQLMSKTFEAMGTGER</sequence>
<dbReference type="AlphaFoldDB" id="A0A5C6JIQ0"/>
<dbReference type="Proteomes" id="UP000320481">
    <property type="component" value="Unassembled WGS sequence"/>
</dbReference>
<dbReference type="RefSeq" id="WP_146466939.1">
    <property type="nucleotide sequence ID" value="NZ_VOGW01000128.1"/>
</dbReference>
<keyword evidence="2" id="KW-1185">Reference proteome</keyword>
<gene>
    <name evidence="1" type="ORF">FRZ03_22415</name>
</gene>
<reference evidence="1" key="1">
    <citation type="journal article" date="2019" name="Microbiol. Resour. Announc.">
        <title>Draft Genomic Sequences of Streptomyces misionensis and Streptomyces albidoflavus, bacteria applied for phytopathogen biocontrol.</title>
        <authorList>
            <person name="Pylro V."/>
            <person name="Dias A."/>
            <person name="Andreote F."/>
            <person name="Varani A."/>
            <person name="Andreote C."/>
            <person name="Bernardo E."/>
            <person name="Martins T."/>
        </authorList>
    </citation>
    <scope>NUCLEOTIDE SEQUENCE [LARGE SCALE GENOMIC DNA]</scope>
    <source>
        <strain evidence="1">66</strain>
    </source>
</reference>
<comment type="caution">
    <text evidence="1">The sequence shown here is derived from an EMBL/GenBank/DDBJ whole genome shotgun (WGS) entry which is preliminary data.</text>
</comment>
<protein>
    <submittedName>
        <fullName evidence="1">Uncharacterized protein</fullName>
    </submittedName>
</protein>
<dbReference type="EMBL" id="VOGW01000128">
    <property type="protein sequence ID" value="TWV40420.1"/>
    <property type="molecule type" value="Genomic_DNA"/>
</dbReference>
<evidence type="ECO:0000313" key="1">
    <source>
        <dbReference type="EMBL" id="TWV40420.1"/>
    </source>
</evidence>
<name>A0A5C6JIQ0_9ACTN</name>
<evidence type="ECO:0000313" key="2">
    <source>
        <dbReference type="Proteomes" id="UP000320481"/>
    </source>
</evidence>
<accession>A0A5C6JIQ0</accession>